<dbReference type="EMBL" id="BSPL01000013">
    <property type="protein sequence ID" value="GLS70087.1"/>
    <property type="molecule type" value="Genomic_DNA"/>
</dbReference>
<name>A0AA37TDX2_9HYPH</name>
<evidence type="ECO:0000313" key="2">
    <source>
        <dbReference type="Proteomes" id="UP001157440"/>
    </source>
</evidence>
<dbReference type="Proteomes" id="UP001157440">
    <property type="component" value="Unassembled WGS sequence"/>
</dbReference>
<gene>
    <name evidence="1" type="ORF">GCM10007890_21000</name>
</gene>
<proteinExistence type="predicted"/>
<dbReference type="RefSeq" id="WP_238199699.1">
    <property type="nucleotide sequence ID" value="NZ_BPQZ01000044.1"/>
</dbReference>
<sequence>MSDIADLVLEAVAALRAAGVAVAPIGNELDRWQVRDLTFSDAGLWRLALRRGLVGNGESR</sequence>
<reference evidence="2" key="1">
    <citation type="journal article" date="2019" name="Int. J. Syst. Evol. Microbiol.">
        <title>The Global Catalogue of Microorganisms (GCM) 10K type strain sequencing project: providing services to taxonomists for standard genome sequencing and annotation.</title>
        <authorList>
            <consortium name="The Broad Institute Genomics Platform"/>
            <consortium name="The Broad Institute Genome Sequencing Center for Infectious Disease"/>
            <person name="Wu L."/>
            <person name="Ma J."/>
        </authorList>
    </citation>
    <scope>NUCLEOTIDE SEQUENCE [LARGE SCALE GENOMIC DNA]</scope>
    <source>
        <strain evidence="2">NBRC 103632</strain>
    </source>
</reference>
<dbReference type="AlphaFoldDB" id="A0AA37TDX2"/>
<protein>
    <submittedName>
        <fullName evidence="1">Uncharacterized protein</fullName>
    </submittedName>
</protein>
<keyword evidence="2" id="KW-1185">Reference proteome</keyword>
<evidence type="ECO:0000313" key="1">
    <source>
        <dbReference type="EMBL" id="GLS70087.1"/>
    </source>
</evidence>
<accession>A0AA37TDX2</accession>
<organism evidence="1 2">
    <name type="scientific">Methylobacterium tardum</name>
    <dbReference type="NCBI Taxonomy" id="374432"/>
    <lineage>
        <taxon>Bacteria</taxon>
        <taxon>Pseudomonadati</taxon>
        <taxon>Pseudomonadota</taxon>
        <taxon>Alphaproteobacteria</taxon>
        <taxon>Hyphomicrobiales</taxon>
        <taxon>Methylobacteriaceae</taxon>
        <taxon>Methylobacterium</taxon>
    </lineage>
</organism>
<comment type="caution">
    <text evidence="1">The sequence shown here is derived from an EMBL/GenBank/DDBJ whole genome shotgun (WGS) entry which is preliminary data.</text>
</comment>